<accession>A0A3E4YKZ4</accession>
<dbReference type="RefSeq" id="WP_117718021.1">
    <property type="nucleotide sequence ID" value="NZ_QSTP01000001.1"/>
</dbReference>
<feature type="transmembrane region" description="Helical" evidence="1">
    <location>
        <begin position="61"/>
        <end position="83"/>
    </location>
</feature>
<dbReference type="AlphaFoldDB" id="A0A3E4YKZ4"/>
<reference evidence="2 3" key="1">
    <citation type="submission" date="2018-08" db="EMBL/GenBank/DDBJ databases">
        <title>A genome reference for cultivated species of the human gut microbiota.</title>
        <authorList>
            <person name="Zou Y."/>
            <person name="Xue W."/>
            <person name="Luo G."/>
        </authorList>
    </citation>
    <scope>NUCLEOTIDE SEQUENCE [LARGE SCALE GENOMIC DNA]</scope>
    <source>
        <strain evidence="2 3">OM07-13</strain>
    </source>
</reference>
<proteinExistence type="predicted"/>
<dbReference type="EMBL" id="QSTP01000001">
    <property type="protein sequence ID" value="RGM75263.1"/>
    <property type="molecule type" value="Genomic_DNA"/>
</dbReference>
<comment type="caution">
    <text evidence="2">The sequence shown here is derived from an EMBL/GenBank/DDBJ whole genome shotgun (WGS) entry which is preliminary data.</text>
</comment>
<evidence type="ECO:0000256" key="1">
    <source>
        <dbReference type="SAM" id="Phobius"/>
    </source>
</evidence>
<protein>
    <submittedName>
        <fullName evidence="2">Uncharacterized protein</fullName>
    </submittedName>
</protein>
<evidence type="ECO:0000313" key="2">
    <source>
        <dbReference type="EMBL" id="RGM75263.1"/>
    </source>
</evidence>
<keyword evidence="1" id="KW-1133">Transmembrane helix</keyword>
<organism evidence="2 3">
    <name type="scientific">Agathobacter rectalis</name>
    <dbReference type="NCBI Taxonomy" id="39491"/>
    <lineage>
        <taxon>Bacteria</taxon>
        <taxon>Bacillati</taxon>
        <taxon>Bacillota</taxon>
        <taxon>Clostridia</taxon>
        <taxon>Lachnospirales</taxon>
        <taxon>Lachnospiraceae</taxon>
        <taxon>Agathobacter</taxon>
    </lineage>
</organism>
<evidence type="ECO:0000313" key="3">
    <source>
        <dbReference type="Proteomes" id="UP000260758"/>
    </source>
</evidence>
<sequence>MNLDRFKDTQIEDNLLIKIGKWIFAVILYIIYLYVIYYIAFDSELFDYLYYNFNSAHKREVFTNIYYIVVYGVFYGLASFLFLKKFTKVIKNKK</sequence>
<keyword evidence="1" id="KW-0472">Membrane</keyword>
<name>A0A3E4YKZ4_9FIRM</name>
<keyword evidence="1" id="KW-0812">Transmembrane</keyword>
<feature type="transmembrane region" description="Helical" evidence="1">
    <location>
        <begin position="21"/>
        <end position="41"/>
    </location>
</feature>
<dbReference type="Proteomes" id="UP000260758">
    <property type="component" value="Unassembled WGS sequence"/>
</dbReference>
<gene>
    <name evidence="2" type="ORF">DXB99_01660</name>
</gene>